<protein>
    <submittedName>
        <fullName evidence="3">RelE-domain-containing protein</fullName>
    </submittedName>
</protein>
<keyword evidence="2" id="KW-1277">Toxin-antitoxin system</keyword>
<dbReference type="EMBL" id="AWQS01000039">
    <property type="protein sequence ID" value="EWT06620.1"/>
    <property type="molecule type" value="Genomic_DNA"/>
</dbReference>
<proteinExistence type="inferred from homology"/>
<evidence type="ECO:0000256" key="1">
    <source>
        <dbReference type="ARBA" id="ARBA00006226"/>
    </source>
</evidence>
<dbReference type="SUPFAM" id="SSF143011">
    <property type="entry name" value="RelE-like"/>
    <property type="match status" value="1"/>
</dbReference>
<reference evidence="4" key="1">
    <citation type="submission" date="2013-08" db="EMBL/GenBank/DDBJ databases">
        <title>Intrasporangium oryzae NRRL B-24470.</title>
        <authorList>
            <person name="Liu H."/>
            <person name="Wang G."/>
        </authorList>
    </citation>
    <scope>NUCLEOTIDE SEQUENCE [LARGE SCALE GENOMIC DNA]</scope>
    <source>
        <strain evidence="4">Q5-1</strain>
    </source>
</reference>
<dbReference type="OrthoDB" id="5326046at2"/>
<organism evidence="3 4">
    <name type="scientific">Intrasporangium chromatireducens Q5-1</name>
    <dbReference type="NCBI Taxonomy" id="584657"/>
    <lineage>
        <taxon>Bacteria</taxon>
        <taxon>Bacillati</taxon>
        <taxon>Actinomycetota</taxon>
        <taxon>Actinomycetes</taxon>
        <taxon>Micrococcales</taxon>
        <taxon>Intrasporangiaceae</taxon>
        <taxon>Intrasporangium</taxon>
    </lineage>
</organism>
<dbReference type="PANTHER" id="PTHR35601:SF1">
    <property type="entry name" value="TOXIN RELE"/>
    <property type="match status" value="1"/>
</dbReference>
<dbReference type="RefSeq" id="WP_034715034.1">
    <property type="nucleotide sequence ID" value="NZ_AWQS01000039.1"/>
</dbReference>
<dbReference type="Proteomes" id="UP000019494">
    <property type="component" value="Unassembled WGS sequence"/>
</dbReference>
<evidence type="ECO:0000313" key="3">
    <source>
        <dbReference type="EMBL" id="EWT06620.1"/>
    </source>
</evidence>
<dbReference type="InterPro" id="IPR007712">
    <property type="entry name" value="RelE/ParE_toxin"/>
</dbReference>
<keyword evidence="4" id="KW-1185">Reference proteome</keyword>
<dbReference type="Gene3D" id="3.30.2310.20">
    <property type="entry name" value="RelE-like"/>
    <property type="match status" value="1"/>
</dbReference>
<evidence type="ECO:0000313" key="4">
    <source>
        <dbReference type="Proteomes" id="UP000019494"/>
    </source>
</evidence>
<dbReference type="AlphaFoldDB" id="W9GKL3"/>
<comment type="caution">
    <text evidence="3">The sequence shown here is derived from an EMBL/GenBank/DDBJ whole genome shotgun (WGS) entry which is preliminary data.</text>
</comment>
<dbReference type="NCBIfam" id="TIGR02385">
    <property type="entry name" value="RelE_StbE"/>
    <property type="match status" value="1"/>
</dbReference>
<dbReference type="Pfam" id="PF05016">
    <property type="entry name" value="ParE_toxin"/>
    <property type="match status" value="1"/>
</dbReference>
<gene>
    <name evidence="3" type="ORF">N864_19975</name>
</gene>
<dbReference type="InterPro" id="IPR035093">
    <property type="entry name" value="RelE/ParE_toxin_dom_sf"/>
</dbReference>
<comment type="similarity">
    <text evidence="1">Belongs to the RelE toxin family.</text>
</comment>
<accession>W9GKL3</accession>
<evidence type="ECO:0000256" key="2">
    <source>
        <dbReference type="ARBA" id="ARBA00022649"/>
    </source>
</evidence>
<sequence>MTWVIRTDRDFDQALKKLDRQVAMRVLKALTALEGLDDPTKRCKALSGPYTGLWRLRVGDYRVILDIRRGELIIIALDVGSRSTIYD</sequence>
<name>W9GKL3_9MICO</name>
<dbReference type="PANTHER" id="PTHR35601">
    <property type="entry name" value="TOXIN RELE"/>
    <property type="match status" value="1"/>
</dbReference>